<dbReference type="CDD" id="cd00082">
    <property type="entry name" value="HisKA"/>
    <property type="match status" value="1"/>
</dbReference>
<keyword evidence="6" id="KW-0902">Two-component regulatory system</keyword>
<organism evidence="9 10">
    <name type="scientific">Paragemmobacter amnigenus</name>
    <dbReference type="NCBI Taxonomy" id="2852097"/>
    <lineage>
        <taxon>Bacteria</taxon>
        <taxon>Pseudomonadati</taxon>
        <taxon>Pseudomonadota</taxon>
        <taxon>Alphaproteobacteria</taxon>
        <taxon>Rhodobacterales</taxon>
        <taxon>Paracoccaceae</taxon>
        <taxon>Paragemmobacter</taxon>
    </lineage>
</organism>
<dbReference type="InterPro" id="IPR004358">
    <property type="entry name" value="Sig_transdc_His_kin-like_C"/>
</dbReference>
<dbReference type="RefSeq" id="WP_161760703.1">
    <property type="nucleotide sequence ID" value="NZ_JAAATX020000001.1"/>
</dbReference>
<keyword evidence="7" id="KW-1133">Transmembrane helix</keyword>
<keyword evidence="5 9" id="KW-0418">Kinase</keyword>
<feature type="transmembrane region" description="Helical" evidence="7">
    <location>
        <begin position="147"/>
        <end position="165"/>
    </location>
</feature>
<protein>
    <recommendedName>
        <fullName evidence="2">histidine kinase</fullName>
        <ecNumber evidence="2">2.7.13.3</ecNumber>
    </recommendedName>
</protein>
<evidence type="ECO:0000259" key="8">
    <source>
        <dbReference type="PROSITE" id="PS50109"/>
    </source>
</evidence>
<evidence type="ECO:0000256" key="3">
    <source>
        <dbReference type="ARBA" id="ARBA00022553"/>
    </source>
</evidence>
<feature type="transmembrane region" description="Helical" evidence="7">
    <location>
        <begin position="201"/>
        <end position="224"/>
    </location>
</feature>
<keyword evidence="4" id="KW-0808">Transferase</keyword>
<dbReference type="InterPro" id="IPR005467">
    <property type="entry name" value="His_kinase_dom"/>
</dbReference>
<name>A0ABS6IZE6_9RHOB</name>
<dbReference type="Pfam" id="PF02518">
    <property type="entry name" value="HATPase_c"/>
    <property type="match status" value="1"/>
</dbReference>
<dbReference type="InterPro" id="IPR036097">
    <property type="entry name" value="HisK_dim/P_sf"/>
</dbReference>
<proteinExistence type="predicted"/>
<feature type="transmembrane region" description="Helical" evidence="7">
    <location>
        <begin position="119"/>
        <end position="141"/>
    </location>
</feature>
<evidence type="ECO:0000256" key="7">
    <source>
        <dbReference type="SAM" id="Phobius"/>
    </source>
</evidence>
<evidence type="ECO:0000313" key="10">
    <source>
        <dbReference type="Proteomes" id="UP000731907"/>
    </source>
</evidence>
<keyword evidence="7" id="KW-0472">Membrane</keyword>
<comment type="caution">
    <text evidence="9">The sequence shown here is derived from an EMBL/GenBank/DDBJ whole genome shotgun (WGS) entry which is preliminary data.</text>
</comment>
<reference evidence="9 10" key="1">
    <citation type="submission" date="2021-06" db="EMBL/GenBank/DDBJ databases">
        <title>Rhodobacteraceae bacterium strain HSP-20.</title>
        <authorList>
            <person name="Chen W.-M."/>
        </authorList>
    </citation>
    <scope>NUCLEOTIDE SEQUENCE [LARGE SCALE GENOMIC DNA]</scope>
    <source>
        <strain evidence="9 10">HSP-20</strain>
    </source>
</reference>
<dbReference type="Gene3D" id="3.30.565.10">
    <property type="entry name" value="Histidine kinase-like ATPase, C-terminal domain"/>
    <property type="match status" value="1"/>
</dbReference>
<dbReference type="EC" id="2.7.13.3" evidence="2"/>
<keyword evidence="7" id="KW-0812">Transmembrane</keyword>
<keyword evidence="10" id="KW-1185">Reference proteome</keyword>
<dbReference type="InterPro" id="IPR036890">
    <property type="entry name" value="HATPase_C_sf"/>
</dbReference>
<dbReference type="SMART" id="SM00388">
    <property type="entry name" value="HisKA"/>
    <property type="match status" value="1"/>
</dbReference>
<dbReference type="Gene3D" id="1.10.287.130">
    <property type="match status" value="1"/>
</dbReference>
<dbReference type="PANTHER" id="PTHR43711:SF1">
    <property type="entry name" value="HISTIDINE KINASE 1"/>
    <property type="match status" value="1"/>
</dbReference>
<dbReference type="GO" id="GO:0016301">
    <property type="term" value="F:kinase activity"/>
    <property type="evidence" value="ECO:0007669"/>
    <property type="project" value="UniProtKB-KW"/>
</dbReference>
<dbReference type="SMART" id="SM00387">
    <property type="entry name" value="HATPase_c"/>
    <property type="match status" value="1"/>
</dbReference>
<evidence type="ECO:0000256" key="2">
    <source>
        <dbReference type="ARBA" id="ARBA00012438"/>
    </source>
</evidence>
<dbReference type="InterPro" id="IPR003594">
    <property type="entry name" value="HATPase_dom"/>
</dbReference>
<dbReference type="EMBL" id="JAAATX020000001">
    <property type="protein sequence ID" value="MBU9696667.1"/>
    <property type="molecule type" value="Genomic_DNA"/>
</dbReference>
<dbReference type="InterPro" id="IPR050736">
    <property type="entry name" value="Sensor_HK_Regulatory"/>
</dbReference>
<dbReference type="InterPro" id="IPR003661">
    <property type="entry name" value="HisK_dim/P_dom"/>
</dbReference>
<evidence type="ECO:0000256" key="4">
    <source>
        <dbReference type="ARBA" id="ARBA00022679"/>
    </source>
</evidence>
<dbReference type="PANTHER" id="PTHR43711">
    <property type="entry name" value="TWO-COMPONENT HISTIDINE KINASE"/>
    <property type="match status" value="1"/>
</dbReference>
<accession>A0ABS6IZE6</accession>
<feature type="transmembrane region" description="Helical" evidence="7">
    <location>
        <begin position="64"/>
        <end position="88"/>
    </location>
</feature>
<dbReference type="PROSITE" id="PS50109">
    <property type="entry name" value="HIS_KIN"/>
    <property type="match status" value="1"/>
</dbReference>
<evidence type="ECO:0000256" key="1">
    <source>
        <dbReference type="ARBA" id="ARBA00000085"/>
    </source>
</evidence>
<keyword evidence="3" id="KW-0597">Phosphoprotein</keyword>
<dbReference type="SUPFAM" id="SSF47384">
    <property type="entry name" value="Homodimeric domain of signal transducing histidine kinase"/>
    <property type="match status" value="1"/>
</dbReference>
<dbReference type="Proteomes" id="UP000731907">
    <property type="component" value="Unassembled WGS sequence"/>
</dbReference>
<gene>
    <name evidence="9" type="ORF">GU927_002285</name>
</gene>
<feature type="transmembrane region" description="Helical" evidence="7">
    <location>
        <begin position="172"/>
        <end position="189"/>
    </location>
</feature>
<dbReference type="SUPFAM" id="SSF55874">
    <property type="entry name" value="ATPase domain of HSP90 chaperone/DNA topoisomerase II/histidine kinase"/>
    <property type="match status" value="1"/>
</dbReference>
<evidence type="ECO:0000256" key="5">
    <source>
        <dbReference type="ARBA" id="ARBA00022777"/>
    </source>
</evidence>
<dbReference type="Pfam" id="PF00512">
    <property type="entry name" value="HisKA"/>
    <property type="match status" value="1"/>
</dbReference>
<evidence type="ECO:0000256" key="6">
    <source>
        <dbReference type="ARBA" id="ARBA00023012"/>
    </source>
</evidence>
<evidence type="ECO:0000313" key="9">
    <source>
        <dbReference type="EMBL" id="MBU9696667.1"/>
    </source>
</evidence>
<dbReference type="PRINTS" id="PR00344">
    <property type="entry name" value="BCTRLSENSOR"/>
</dbReference>
<comment type="catalytic activity">
    <reaction evidence="1">
        <text>ATP + protein L-histidine = ADP + protein N-phospho-L-histidine.</text>
        <dbReference type="EC" id="2.7.13.3"/>
    </reaction>
</comment>
<feature type="domain" description="Histidine kinase" evidence="8">
    <location>
        <begin position="257"/>
        <end position="476"/>
    </location>
</feature>
<dbReference type="CDD" id="cd16922">
    <property type="entry name" value="HATPase_EvgS-ArcB-TorS-like"/>
    <property type="match status" value="1"/>
</dbReference>
<sequence>MTATPFTPASASAGAPDRRLTPALRLRRRMRDLLRLETGAARLEKQVRDYVTGGLALFWKRQTIYGGAVLLCGFYYDVRVAILCYLLLQYTEFFDTTLCLRIMRWKGGNLREARRYRNLLLFSAVQSTAAICVWAGLVAWMEGVSSHFMPLFFLFAAGLFAAVNNHQLPQILMVRLAMYTGVFLWIPLYDILNVRPPLESFLWLQLFTVVFVLFFVIECSVIFLRLYRRGLDQLDELRHERDRVQAAYEVKSQFVSVVSHELRTPLTSINGALGLLRTGAYDNDPVKARNILEIAQKNSVRLSALINDLLDLQKLESGQMSYDFDEIDLPALIAECVESIGSFAQTYGIEIAYTPPPADIFIRADRDRLHQVLDNLLSNAVKFSRRGERVEVRVSAAGGRARVEVQDHGIGIPPDSREKVFGKFTQVDSSDRRSHGGTGLGLCIAQEIMTAHRGSIDYTSKLGEGTTFTIDFPTKD</sequence>